<dbReference type="VEuPathDB" id="VectorBase:HLOH_050573"/>
<accession>A0A9J6G3D2</accession>
<evidence type="ECO:0000313" key="1">
    <source>
        <dbReference type="EMBL" id="KAH9372894.1"/>
    </source>
</evidence>
<gene>
    <name evidence="1" type="ORF">HPB48_012818</name>
</gene>
<protein>
    <submittedName>
        <fullName evidence="1">Uncharacterized protein</fullName>
    </submittedName>
</protein>
<evidence type="ECO:0000313" key="2">
    <source>
        <dbReference type="Proteomes" id="UP000821853"/>
    </source>
</evidence>
<reference evidence="1 2" key="1">
    <citation type="journal article" date="2020" name="Cell">
        <title>Large-Scale Comparative Analyses of Tick Genomes Elucidate Their Genetic Diversity and Vector Capacities.</title>
        <authorList>
            <consortium name="Tick Genome and Microbiome Consortium (TIGMIC)"/>
            <person name="Jia N."/>
            <person name="Wang J."/>
            <person name="Shi W."/>
            <person name="Du L."/>
            <person name="Sun Y."/>
            <person name="Zhan W."/>
            <person name="Jiang J.F."/>
            <person name="Wang Q."/>
            <person name="Zhang B."/>
            <person name="Ji P."/>
            <person name="Bell-Sakyi L."/>
            <person name="Cui X.M."/>
            <person name="Yuan T.T."/>
            <person name="Jiang B.G."/>
            <person name="Yang W.F."/>
            <person name="Lam T.T."/>
            <person name="Chang Q.C."/>
            <person name="Ding S.J."/>
            <person name="Wang X.J."/>
            <person name="Zhu J.G."/>
            <person name="Ruan X.D."/>
            <person name="Zhao L."/>
            <person name="Wei J.T."/>
            <person name="Ye R.Z."/>
            <person name="Que T.C."/>
            <person name="Du C.H."/>
            <person name="Zhou Y.H."/>
            <person name="Cheng J.X."/>
            <person name="Dai P.F."/>
            <person name="Guo W.B."/>
            <person name="Han X.H."/>
            <person name="Huang E.J."/>
            <person name="Li L.F."/>
            <person name="Wei W."/>
            <person name="Gao Y.C."/>
            <person name="Liu J.Z."/>
            <person name="Shao H.Z."/>
            <person name="Wang X."/>
            <person name="Wang C.C."/>
            <person name="Yang T.C."/>
            <person name="Huo Q.B."/>
            <person name="Li W."/>
            <person name="Chen H.Y."/>
            <person name="Chen S.E."/>
            <person name="Zhou L.G."/>
            <person name="Ni X.B."/>
            <person name="Tian J.H."/>
            <person name="Sheng Y."/>
            <person name="Liu T."/>
            <person name="Pan Y.S."/>
            <person name="Xia L.Y."/>
            <person name="Li J."/>
            <person name="Zhao F."/>
            <person name="Cao W.C."/>
        </authorList>
    </citation>
    <scope>NUCLEOTIDE SEQUENCE [LARGE SCALE GENOMIC DNA]</scope>
    <source>
        <strain evidence="1">HaeL-2018</strain>
    </source>
</reference>
<comment type="caution">
    <text evidence="1">The sequence shown here is derived from an EMBL/GenBank/DDBJ whole genome shotgun (WGS) entry which is preliminary data.</text>
</comment>
<proteinExistence type="predicted"/>
<organism evidence="1 2">
    <name type="scientific">Haemaphysalis longicornis</name>
    <name type="common">Bush tick</name>
    <dbReference type="NCBI Taxonomy" id="44386"/>
    <lineage>
        <taxon>Eukaryota</taxon>
        <taxon>Metazoa</taxon>
        <taxon>Ecdysozoa</taxon>
        <taxon>Arthropoda</taxon>
        <taxon>Chelicerata</taxon>
        <taxon>Arachnida</taxon>
        <taxon>Acari</taxon>
        <taxon>Parasitiformes</taxon>
        <taxon>Ixodida</taxon>
        <taxon>Ixodoidea</taxon>
        <taxon>Ixodidae</taxon>
        <taxon>Haemaphysalinae</taxon>
        <taxon>Haemaphysalis</taxon>
    </lineage>
</organism>
<dbReference type="EMBL" id="JABSTR010000006">
    <property type="protein sequence ID" value="KAH9372894.1"/>
    <property type="molecule type" value="Genomic_DNA"/>
</dbReference>
<dbReference type="Proteomes" id="UP000821853">
    <property type="component" value="Chromosome 4"/>
</dbReference>
<sequence>MDLFNRYSNTGNNTAYNAFVICASTGNAAVAVGGTTVHAAFTFSRKTPAQTRMEALAPVS</sequence>
<keyword evidence="2" id="KW-1185">Reference proteome</keyword>
<dbReference type="AlphaFoldDB" id="A0A9J6G3D2"/>
<name>A0A9J6G3D2_HAELO</name>